<dbReference type="Ensembl" id="ENSMLUT00000024905.1">
    <property type="protein sequence ID" value="ENSMLUP00000019652.1"/>
    <property type="gene ID" value="ENSMLUG00000030170.1"/>
</dbReference>
<dbReference type="HOGENOM" id="CLU_468967_0_0_1"/>
<dbReference type="PANTHER" id="PTHR16027">
    <property type="entry name" value="DILUTE DOMAIN-CONTAINING PROTEIN YPR089W"/>
    <property type="match status" value="1"/>
</dbReference>
<dbReference type="SMART" id="SM01132">
    <property type="entry name" value="DIL"/>
    <property type="match status" value="1"/>
</dbReference>
<reference evidence="2" key="3">
    <citation type="submission" date="2025-09" db="UniProtKB">
        <authorList>
            <consortium name="Ensembl"/>
        </authorList>
    </citation>
    <scope>IDENTIFICATION</scope>
</reference>
<dbReference type="GO" id="GO:0001525">
    <property type="term" value="P:angiogenesis"/>
    <property type="evidence" value="ECO:0007669"/>
    <property type="project" value="TreeGrafter"/>
</dbReference>
<dbReference type="GeneTree" id="ENSGT00940000160072"/>
<dbReference type="PANTHER" id="PTHR16027:SF4">
    <property type="entry name" value="RAS-INTERACTING PROTEIN 1"/>
    <property type="match status" value="1"/>
</dbReference>
<dbReference type="GO" id="GO:0035024">
    <property type="term" value="P:negative regulation of Rho protein signal transduction"/>
    <property type="evidence" value="ECO:0007669"/>
    <property type="project" value="TreeGrafter"/>
</dbReference>
<dbReference type="EMBL" id="AAPE02055553">
    <property type="status" value="NOT_ANNOTATED_CDS"/>
    <property type="molecule type" value="Genomic_DNA"/>
</dbReference>
<dbReference type="InParanoid" id="G1Q7G9"/>
<protein>
    <recommendedName>
        <fullName evidence="1">Dilute domain-containing protein</fullName>
    </recommendedName>
</protein>
<dbReference type="InterPro" id="IPR052072">
    <property type="entry name" value="Vascular_dev_regulator"/>
</dbReference>
<dbReference type="STRING" id="59463.ENSMLUP00000019652"/>
<dbReference type="GO" id="GO:0005911">
    <property type="term" value="C:cell-cell junction"/>
    <property type="evidence" value="ECO:0007669"/>
    <property type="project" value="TreeGrafter"/>
</dbReference>
<dbReference type="GO" id="GO:0051020">
    <property type="term" value="F:GTPase binding"/>
    <property type="evidence" value="ECO:0007669"/>
    <property type="project" value="TreeGrafter"/>
</dbReference>
<evidence type="ECO:0000313" key="3">
    <source>
        <dbReference type="Proteomes" id="UP000001074"/>
    </source>
</evidence>
<reference evidence="2" key="2">
    <citation type="submission" date="2025-08" db="UniProtKB">
        <authorList>
            <consortium name="Ensembl"/>
        </authorList>
    </citation>
    <scope>IDENTIFICATION</scope>
</reference>
<dbReference type="EMBL" id="AAPE02055555">
    <property type="status" value="NOT_ANNOTATED_CDS"/>
    <property type="molecule type" value="Genomic_DNA"/>
</dbReference>
<dbReference type="EMBL" id="AAPE02055552">
    <property type="status" value="NOT_ANNOTATED_CDS"/>
    <property type="molecule type" value="Genomic_DNA"/>
</dbReference>
<dbReference type="EMBL" id="AAPE02055554">
    <property type="status" value="NOT_ANNOTATED_CDS"/>
    <property type="molecule type" value="Genomic_DNA"/>
</dbReference>
<evidence type="ECO:0000259" key="1">
    <source>
        <dbReference type="SMART" id="SM01132"/>
    </source>
</evidence>
<keyword evidence="3" id="KW-1185">Reference proteome</keyword>
<sequence>MLSGERKEGGSPRFGKLHLPVGLWINYPRKQLAKLGRRWPSAASVKSPASAHLASPYALRSLPTFLPVSVPSPWVSVTPPRGLCPPPPQSGSLSPSPLHSYKIYTGPRARGSSGGKAGFGPGIEEPGARGVGRGGCVEWDPVGGGLSGDRVVVAVKLIGFELKLRIQPVLVEAPRGCHSLLQLGMSGKGVLFPFSPVPTLCLSHKAGEKRVYFGNVVKLEGSILGVWNSLLWEEGLENGSVYLQKESRLKRSIFPEADEQIHCRTGSLWKSPPVGFLKKILKFSKKKKKKGVSLEVYIHGVEIMEEIFAQKTQLESRTLLMEIFRVLKTLYSTLPALLDSNPFTGGAELPGPGAELEAMPPGLRPTLGVFQAALELTSQCELHPDLVSQTFGYLFFFSNASLLNSLMNEEHTLPYHHFSDTRLHSALKALHRHPISQLLHNDHRLLTSSSHQASWNSLRTDHPTLTPAQLHHLLSHYQLGPGRGPPPAWEPLPADRDAVDTGDIFESFSSHPPLILPLGSSRLRLSGQVTDDALHRELRRLRRLLWDLEQQELPANHRHGPPVATPP</sequence>
<evidence type="ECO:0000313" key="2">
    <source>
        <dbReference type="Ensembl" id="ENSMLUP00000019652.1"/>
    </source>
</evidence>
<dbReference type="eggNOG" id="KOG0160">
    <property type="taxonomic scope" value="Eukaryota"/>
</dbReference>
<feature type="domain" description="Dilute" evidence="1">
    <location>
        <begin position="389"/>
        <end position="483"/>
    </location>
</feature>
<dbReference type="FunCoup" id="G1Q7G9">
    <property type="interactions" value="271"/>
</dbReference>
<proteinExistence type="predicted"/>
<dbReference type="EMBL" id="AAPE02055556">
    <property type="status" value="NOT_ANNOTATED_CDS"/>
    <property type="molecule type" value="Genomic_DNA"/>
</dbReference>
<reference evidence="2 3" key="1">
    <citation type="journal article" date="2011" name="Nature">
        <title>A high-resolution map of human evolutionary constraint using 29 mammals.</title>
        <authorList>
            <person name="Lindblad-Toh K."/>
            <person name="Garber M."/>
            <person name="Zuk O."/>
            <person name="Lin M.F."/>
            <person name="Parker B.J."/>
            <person name="Washietl S."/>
            <person name="Kheradpour P."/>
            <person name="Ernst J."/>
            <person name="Jordan G."/>
            <person name="Mauceli E."/>
            <person name="Ward L.D."/>
            <person name="Lowe C.B."/>
            <person name="Holloway A.K."/>
            <person name="Clamp M."/>
            <person name="Gnerre S."/>
            <person name="Alfoldi J."/>
            <person name="Beal K."/>
            <person name="Chang J."/>
            <person name="Clawson H."/>
            <person name="Cuff J."/>
            <person name="Di Palma F."/>
            <person name="Fitzgerald S."/>
            <person name="Flicek P."/>
            <person name="Guttman M."/>
            <person name="Hubisz M.J."/>
            <person name="Jaffe D.B."/>
            <person name="Jungreis I."/>
            <person name="Kent W.J."/>
            <person name="Kostka D."/>
            <person name="Lara M."/>
            <person name="Martins A.L."/>
            <person name="Massingham T."/>
            <person name="Moltke I."/>
            <person name="Raney B.J."/>
            <person name="Rasmussen M.D."/>
            <person name="Robinson J."/>
            <person name="Stark A."/>
            <person name="Vilella A.J."/>
            <person name="Wen J."/>
            <person name="Xie X."/>
            <person name="Zody M.C."/>
            <person name="Baldwin J."/>
            <person name="Bloom T."/>
            <person name="Chin C.W."/>
            <person name="Heiman D."/>
            <person name="Nicol R."/>
            <person name="Nusbaum C."/>
            <person name="Young S."/>
            <person name="Wilkinson J."/>
            <person name="Worley K.C."/>
            <person name="Kovar C.L."/>
            <person name="Muzny D.M."/>
            <person name="Gibbs R.A."/>
            <person name="Cree A."/>
            <person name="Dihn H.H."/>
            <person name="Fowler G."/>
            <person name="Jhangiani S."/>
            <person name="Joshi V."/>
            <person name="Lee S."/>
            <person name="Lewis L.R."/>
            <person name="Nazareth L.V."/>
            <person name="Okwuonu G."/>
            <person name="Santibanez J."/>
            <person name="Warren W.C."/>
            <person name="Mardis E.R."/>
            <person name="Weinstock G.M."/>
            <person name="Wilson R.K."/>
            <person name="Delehaunty K."/>
            <person name="Dooling D."/>
            <person name="Fronik C."/>
            <person name="Fulton L."/>
            <person name="Fulton B."/>
            <person name="Graves T."/>
            <person name="Minx P."/>
            <person name="Sodergren E."/>
            <person name="Birney E."/>
            <person name="Margulies E.H."/>
            <person name="Herrero J."/>
            <person name="Green E.D."/>
            <person name="Haussler D."/>
            <person name="Siepel A."/>
            <person name="Goldman N."/>
            <person name="Pollard K.S."/>
            <person name="Pedersen J.S."/>
            <person name="Lander E.S."/>
            <person name="Kellis M."/>
        </authorList>
    </citation>
    <scope>NUCLEOTIDE SEQUENCE [LARGE SCALE GENOMIC DNA]</scope>
</reference>
<accession>G1Q7G9</accession>
<dbReference type="Proteomes" id="UP000001074">
    <property type="component" value="Unassembled WGS sequence"/>
</dbReference>
<name>G1Q7G9_MYOLU</name>
<organism evidence="2 3">
    <name type="scientific">Myotis lucifugus</name>
    <name type="common">Little brown bat</name>
    <dbReference type="NCBI Taxonomy" id="59463"/>
    <lineage>
        <taxon>Eukaryota</taxon>
        <taxon>Metazoa</taxon>
        <taxon>Chordata</taxon>
        <taxon>Craniata</taxon>
        <taxon>Vertebrata</taxon>
        <taxon>Euteleostomi</taxon>
        <taxon>Mammalia</taxon>
        <taxon>Eutheria</taxon>
        <taxon>Laurasiatheria</taxon>
        <taxon>Chiroptera</taxon>
        <taxon>Yangochiroptera</taxon>
        <taxon>Vespertilionidae</taxon>
        <taxon>Myotis</taxon>
    </lineage>
</organism>
<dbReference type="AlphaFoldDB" id="G1Q7G9"/>
<dbReference type="InterPro" id="IPR002710">
    <property type="entry name" value="Dilute_dom"/>
</dbReference>